<dbReference type="Proteomes" id="UP001177670">
    <property type="component" value="Unassembled WGS sequence"/>
</dbReference>
<evidence type="ECO:0000313" key="1">
    <source>
        <dbReference type="EMBL" id="KAK1136199.1"/>
    </source>
</evidence>
<proteinExistence type="predicted"/>
<accession>A0AA40GED1</accession>
<evidence type="ECO:0000313" key="2">
    <source>
        <dbReference type="Proteomes" id="UP001177670"/>
    </source>
</evidence>
<sequence>MPFPFADKFTLLNSFMQGRSNATVPEDPNRSLSLVSLSLSSLLKRKEVDLPHKDLVQVQTLGRLPHKNVAPGKNPTTPLRLQSFARDGTTLGHDRPPRGGGNSNANIAEQEFATRVCSVCWPIAAFSCPGSSRGCVLPHAPHSRLDSFPDSCSVNCQPSTTVG</sequence>
<protein>
    <submittedName>
        <fullName evidence="1">Uncharacterized protein</fullName>
    </submittedName>
</protein>
<name>A0AA40GED1_9HYME</name>
<dbReference type="EMBL" id="JAHYIQ010000001">
    <property type="protein sequence ID" value="KAK1136199.1"/>
    <property type="molecule type" value="Genomic_DNA"/>
</dbReference>
<comment type="caution">
    <text evidence="1">The sequence shown here is derived from an EMBL/GenBank/DDBJ whole genome shotgun (WGS) entry which is preliminary data.</text>
</comment>
<keyword evidence="2" id="KW-1185">Reference proteome</keyword>
<gene>
    <name evidence="1" type="ORF">K0M31_000764</name>
</gene>
<reference evidence="1" key="1">
    <citation type="submission" date="2021-10" db="EMBL/GenBank/DDBJ databases">
        <title>Melipona bicolor Genome sequencing and assembly.</title>
        <authorList>
            <person name="Araujo N.S."/>
            <person name="Arias M.C."/>
        </authorList>
    </citation>
    <scope>NUCLEOTIDE SEQUENCE</scope>
    <source>
        <strain evidence="1">USP_2M_L1-L4_2017</strain>
        <tissue evidence="1">Whole body</tissue>
    </source>
</reference>
<dbReference type="AlphaFoldDB" id="A0AA40GED1"/>
<organism evidence="1 2">
    <name type="scientific">Melipona bicolor</name>
    <dbReference type="NCBI Taxonomy" id="60889"/>
    <lineage>
        <taxon>Eukaryota</taxon>
        <taxon>Metazoa</taxon>
        <taxon>Ecdysozoa</taxon>
        <taxon>Arthropoda</taxon>
        <taxon>Hexapoda</taxon>
        <taxon>Insecta</taxon>
        <taxon>Pterygota</taxon>
        <taxon>Neoptera</taxon>
        <taxon>Endopterygota</taxon>
        <taxon>Hymenoptera</taxon>
        <taxon>Apocrita</taxon>
        <taxon>Aculeata</taxon>
        <taxon>Apoidea</taxon>
        <taxon>Anthophila</taxon>
        <taxon>Apidae</taxon>
        <taxon>Melipona</taxon>
    </lineage>
</organism>